<dbReference type="Gramene" id="KCW89363">
    <property type="protein sequence ID" value="KCW89363"/>
    <property type="gene ID" value="EUGRSUZ_A01659"/>
</dbReference>
<keyword evidence="6" id="KW-0175">Coiled coil</keyword>
<dbReference type="CDD" id="cd16450">
    <property type="entry name" value="mRING-C3HGC3_RFWD3"/>
    <property type="match status" value="1"/>
</dbReference>
<dbReference type="InterPro" id="IPR015943">
    <property type="entry name" value="WD40/YVTN_repeat-like_dom_sf"/>
</dbReference>
<dbReference type="InterPro" id="IPR013083">
    <property type="entry name" value="Znf_RING/FYVE/PHD"/>
</dbReference>
<keyword evidence="5" id="KW-0862">Zinc</keyword>
<evidence type="ECO:0000256" key="2">
    <source>
        <dbReference type="ARBA" id="ARBA00012483"/>
    </source>
</evidence>
<evidence type="ECO:0000259" key="8">
    <source>
        <dbReference type="PROSITE" id="PS50089"/>
    </source>
</evidence>
<feature type="region of interest" description="Disordered" evidence="7">
    <location>
        <begin position="49"/>
        <end position="70"/>
    </location>
</feature>
<dbReference type="SMART" id="SM00184">
    <property type="entry name" value="RING"/>
    <property type="match status" value="1"/>
</dbReference>
<evidence type="ECO:0000313" key="9">
    <source>
        <dbReference type="EMBL" id="KCW89363.1"/>
    </source>
</evidence>
<dbReference type="SUPFAM" id="SSF50978">
    <property type="entry name" value="WD40 repeat-like"/>
    <property type="match status" value="1"/>
</dbReference>
<gene>
    <name evidence="9" type="ORF">EUGRSUZ_A01659</name>
</gene>
<dbReference type="Pfam" id="PF13639">
    <property type="entry name" value="zf-RING_2"/>
    <property type="match status" value="1"/>
</dbReference>
<dbReference type="EC" id="2.3.2.27" evidence="2"/>
<dbReference type="GO" id="GO:0036297">
    <property type="term" value="P:interstrand cross-link repair"/>
    <property type="evidence" value="ECO:0007669"/>
    <property type="project" value="InterPro"/>
</dbReference>
<evidence type="ECO:0000256" key="4">
    <source>
        <dbReference type="ARBA" id="ARBA00034306"/>
    </source>
</evidence>
<proteinExistence type="predicted"/>
<comment type="catalytic activity">
    <reaction evidence="1">
        <text>S-ubiquitinyl-[E2 ubiquitin-conjugating enzyme]-L-cysteine + [acceptor protein]-L-lysine = [E2 ubiquitin-conjugating enzyme]-L-cysteine + N(6)-ubiquitinyl-[acceptor protein]-L-lysine.</text>
        <dbReference type="EC" id="2.3.2.27"/>
    </reaction>
</comment>
<keyword evidence="3" id="KW-0853">WD repeat</keyword>
<dbReference type="GO" id="GO:0016567">
    <property type="term" value="P:protein ubiquitination"/>
    <property type="evidence" value="ECO:0007669"/>
    <property type="project" value="InterPro"/>
</dbReference>
<dbReference type="AlphaFoldDB" id="A0A059DF39"/>
<dbReference type="PROSITE" id="PS50089">
    <property type="entry name" value="ZF_RING_2"/>
    <property type="match status" value="1"/>
</dbReference>
<sequence length="703" mass="77416">MADAEDEGDEFMDESSDDDDDYDDFYDEAIELLDGVLLQRQGAGRRRRLVEAEDEAAAAAAGGGGEGDEAMDESYRAFLRDAEFLRRLDAGVFTEDEGGEDDEGDVVEYIHVENSQTDGAGGGGDEGASASARAGLGEEEVESRVERLGGGGGGEACSPSGRFGADPEGSQWNRGEIDGLFCPICMEAWTDDGDHHMCCLPCGHIYGMSCIKRWLKQRGNSGKCPQCNNKCKLKDVRKLFATRLVTVDEESQKKIRFLEAKCASLEKKVAGWHMKEVEWKREVKEWHVRINEFEKRESELKERLDRLQERTNDLECFYEVSKSSQFGSAEADAVRQGRYTSGHEWGFRFPGGGSSNFVTQTELRVDGARLFDICASSQMLVIARRLSGIGIRDALTKVSLIPPHETEDIILPSSIKAVRDLRISPFDGSLAVFASLGKTLSVLSLESNSIILAYDLPAAAWSCSWDLNNANHVYAGLQNGMLLVFDMRQTLKPVESLEGLSCNPIHSMHSLLHKETHGARTILSASSIGLCQWKIDSGEERPTLISESADGGVCISLAYCPSSDDVVATYRPKVEMFTEVTTQPLSTPSPSPLWGRATQGYHMHFRRAGSSYQKLGTTCANVNDVRLPRSAIVDLQNRNRLFALGDEATNQLILQELPSFSVSQQFQLQKHPFRDVKYTGAMSQGLLSCLSEGSLQIFKAMPA</sequence>
<keyword evidence="5" id="KW-0863">Zinc-finger</keyword>
<dbReference type="OMA" id="CLESWEM"/>
<name>A0A059DF39_EUCGR</name>
<feature type="coiled-coil region" evidence="6">
    <location>
        <begin position="248"/>
        <end position="310"/>
    </location>
</feature>
<organism evidence="9">
    <name type="scientific">Eucalyptus grandis</name>
    <name type="common">Flooded gum</name>
    <dbReference type="NCBI Taxonomy" id="71139"/>
    <lineage>
        <taxon>Eukaryota</taxon>
        <taxon>Viridiplantae</taxon>
        <taxon>Streptophyta</taxon>
        <taxon>Embryophyta</taxon>
        <taxon>Tracheophyta</taxon>
        <taxon>Spermatophyta</taxon>
        <taxon>Magnoliopsida</taxon>
        <taxon>eudicotyledons</taxon>
        <taxon>Gunneridae</taxon>
        <taxon>Pentapetalae</taxon>
        <taxon>rosids</taxon>
        <taxon>malvids</taxon>
        <taxon>Myrtales</taxon>
        <taxon>Myrtaceae</taxon>
        <taxon>Myrtoideae</taxon>
        <taxon>Eucalypteae</taxon>
        <taxon>Eucalyptus</taxon>
    </lineage>
</organism>
<dbReference type="PANTHER" id="PTHR16047">
    <property type="entry name" value="RFWD3 PROTEIN"/>
    <property type="match status" value="1"/>
</dbReference>
<dbReference type="FunCoup" id="A0A059DF39">
    <property type="interactions" value="1899"/>
</dbReference>
<dbReference type="InterPro" id="IPR056527">
    <property type="entry name" value="WD40_RFWD3"/>
</dbReference>
<accession>A0A059DF39</accession>
<dbReference type="InterPro" id="IPR036322">
    <property type="entry name" value="WD40_repeat_dom_sf"/>
</dbReference>
<dbReference type="Gene3D" id="3.30.40.10">
    <property type="entry name" value="Zinc/RING finger domain, C3HC4 (zinc finger)"/>
    <property type="match status" value="1"/>
</dbReference>
<comment type="subcellular location">
    <subcellularLocation>
        <location evidence="4">Nucleus</location>
        <location evidence="4">Nuclear body</location>
    </subcellularLocation>
</comment>
<protein>
    <recommendedName>
        <fullName evidence="2">RING-type E3 ubiquitin transferase</fullName>
        <ecNumber evidence="2">2.3.2.27</ecNumber>
    </recommendedName>
</protein>
<feature type="domain" description="RING-type" evidence="8">
    <location>
        <begin position="182"/>
        <end position="228"/>
    </location>
</feature>
<feature type="region of interest" description="Disordered" evidence="7">
    <location>
        <begin position="1"/>
        <end position="23"/>
    </location>
</feature>
<dbReference type="PANTHER" id="PTHR16047:SF13">
    <property type="entry name" value="E3 UBIQUITIN-PROTEIN LIGASE RFWD3"/>
    <property type="match status" value="1"/>
</dbReference>
<dbReference type="InterPro" id="IPR001841">
    <property type="entry name" value="Znf_RING"/>
</dbReference>
<dbReference type="eggNOG" id="KOG1645">
    <property type="taxonomic scope" value="Eukaryota"/>
</dbReference>
<dbReference type="InParanoid" id="A0A059DF39"/>
<evidence type="ECO:0000256" key="6">
    <source>
        <dbReference type="SAM" id="Coils"/>
    </source>
</evidence>
<dbReference type="InterPro" id="IPR037381">
    <property type="entry name" value="RFWD3"/>
</dbReference>
<dbReference type="GO" id="GO:0008270">
    <property type="term" value="F:zinc ion binding"/>
    <property type="evidence" value="ECO:0007669"/>
    <property type="project" value="UniProtKB-KW"/>
</dbReference>
<evidence type="ECO:0000256" key="1">
    <source>
        <dbReference type="ARBA" id="ARBA00000900"/>
    </source>
</evidence>
<evidence type="ECO:0000256" key="7">
    <source>
        <dbReference type="SAM" id="MobiDB-lite"/>
    </source>
</evidence>
<dbReference type="STRING" id="71139.A0A059DF39"/>
<dbReference type="GO" id="GO:0061630">
    <property type="term" value="F:ubiquitin protein ligase activity"/>
    <property type="evidence" value="ECO:0007669"/>
    <property type="project" value="UniProtKB-EC"/>
</dbReference>
<dbReference type="Gene3D" id="2.130.10.10">
    <property type="entry name" value="YVTN repeat-like/Quinoprotein amine dehydrogenase"/>
    <property type="match status" value="1"/>
</dbReference>
<dbReference type="GO" id="GO:0016604">
    <property type="term" value="C:nuclear body"/>
    <property type="evidence" value="ECO:0007669"/>
    <property type="project" value="UniProtKB-SubCell"/>
</dbReference>
<evidence type="ECO:0000256" key="3">
    <source>
        <dbReference type="ARBA" id="ARBA00022574"/>
    </source>
</evidence>
<keyword evidence="5" id="KW-0479">Metal-binding</keyword>
<feature type="region of interest" description="Disordered" evidence="7">
    <location>
        <begin position="115"/>
        <end position="169"/>
    </location>
</feature>
<evidence type="ECO:0000256" key="5">
    <source>
        <dbReference type="PROSITE-ProRule" id="PRU00175"/>
    </source>
</evidence>
<dbReference type="Pfam" id="PF23419">
    <property type="entry name" value="WD40_RFWD3"/>
    <property type="match status" value="1"/>
</dbReference>
<reference evidence="9" key="1">
    <citation type="submission" date="2013-07" db="EMBL/GenBank/DDBJ databases">
        <title>The genome of Eucalyptus grandis.</title>
        <authorList>
            <person name="Schmutz J."/>
            <person name="Hayes R."/>
            <person name="Myburg A."/>
            <person name="Tuskan G."/>
            <person name="Grattapaglia D."/>
            <person name="Rokhsar D.S."/>
        </authorList>
    </citation>
    <scope>NUCLEOTIDE SEQUENCE</scope>
    <source>
        <tissue evidence="9">Leaf extractions</tissue>
    </source>
</reference>
<dbReference type="SUPFAM" id="SSF57850">
    <property type="entry name" value="RING/U-box"/>
    <property type="match status" value="1"/>
</dbReference>
<dbReference type="EMBL" id="KK198753">
    <property type="protein sequence ID" value="KCW89363.1"/>
    <property type="molecule type" value="Genomic_DNA"/>
</dbReference>